<sequence>MNALKPLNLAGRLYDLTDEQLEKGMTDAEVELVSLILMTATENKLEPAQLERVFCEADEQYTNYKLKSRI</sequence>
<dbReference type="RefSeq" id="WP_135942091.1">
    <property type="nucleotide sequence ID" value="NZ_SRYK01000021.1"/>
</dbReference>
<gene>
    <name evidence="1" type="ORF">E5340_05520</name>
</gene>
<proteinExistence type="predicted"/>
<evidence type="ECO:0000313" key="2">
    <source>
        <dbReference type="Proteomes" id="UP000306855"/>
    </source>
</evidence>
<accession>A0A4S2EIA9</accession>
<organism evidence="1 2">
    <name type="scientific">Ligilactobacillus murinus</name>
    <dbReference type="NCBI Taxonomy" id="1622"/>
    <lineage>
        <taxon>Bacteria</taxon>
        <taxon>Bacillati</taxon>
        <taxon>Bacillota</taxon>
        <taxon>Bacilli</taxon>
        <taxon>Lactobacillales</taxon>
        <taxon>Lactobacillaceae</taxon>
        <taxon>Ligilactobacillus</taxon>
    </lineage>
</organism>
<evidence type="ECO:0000313" key="1">
    <source>
        <dbReference type="EMBL" id="TGY55467.1"/>
    </source>
</evidence>
<dbReference type="EMBL" id="SRYK01000021">
    <property type="protein sequence ID" value="TGY55467.1"/>
    <property type="molecule type" value="Genomic_DNA"/>
</dbReference>
<protein>
    <submittedName>
        <fullName evidence="1">Uncharacterized protein</fullName>
    </submittedName>
</protein>
<dbReference type="AlphaFoldDB" id="A0A4S2EIA9"/>
<dbReference type="Proteomes" id="UP000306855">
    <property type="component" value="Unassembled WGS sequence"/>
</dbReference>
<reference evidence="1 2" key="1">
    <citation type="submission" date="2019-04" db="EMBL/GenBank/DDBJ databases">
        <title>Microbes associate with the intestines of laboratory mice.</title>
        <authorList>
            <person name="Navarre W."/>
            <person name="Wong E."/>
            <person name="Huang K."/>
            <person name="Tropini C."/>
            <person name="Ng K."/>
            <person name="Yu B."/>
        </authorList>
    </citation>
    <scope>NUCLEOTIDE SEQUENCE [LARGE SCALE GENOMIC DNA]</scope>
    <source>
        <strain evidence="1 2">NM26_J9</strain>
    </source>
</reference>
<name>A0A4S2EIA9_9LACO</name>
<comment type="caution">
    <text evidence="1">The sequence shown here is derived from an EMBL/GenBank/DDBJ whole genome shotgun (WGS) entry which is preliminary data.</text>
</comment>